<keyword evidence="3" id="KW-1185">Reference proteome</keyword>
<feature type="region of interest" description="Disordered" evidence="1">
    <location>
        <begin position="1"/>
        <end position="26"/>
    </location>
</feature>
<dbReference type="EMBL" id="FP929136">
    <property type="protein sequence ID" value="CBX99451.1"/>
    <property type="molecule type" value="Genomic_DNA"/>
</dbReference>
<evidence type="ECO:0000313" key="3">
    <source>
        <dbReference type="Proteomes" id="UP000002668"/>
    </source>
</evidence>
<sequence length="52" mass="5627">MYQTAGRKAVHRESSSPTQSNVSQSILKHLATRPVEHLTVLMGPTATGDTVH</sequence>
<dbReference type="Proteomes" id="UP000002668">
    <property type="component" value="Genome"/>
</dbReference>
<evidence type="ECO:0000313" key="2">
    <source>
        <dbReference type="EMBL" id="CBX99451.1"/>
    </source>
</evidence>
<reference evidence="3" key="1">
    <citation type="journal article" date="2011" name="Nat. Commun.">
        <title>Effector diversification within compartments of the Leptosphaeria maculans genome affected by Repeat-Induced Point mutations.</title>
        <authorList>
            <person name="Rouxel T."/>
            <person name="Grandaubert J."/>
            <person name="Hane J.K."/>
            <person name="Hoede C."/>
            <person name="van de Wouw A.P."/>
            <person name="Couloux A."/>
            <person name="Dominguez V."/>
            <person name="Anthouard V."/>
            <person name="Bally P."/>
            <person name="Bourras S."/>
            <person name="Cozijnsen A.J."/>
            <person name="Ciuffetti L.M."/>
            <person name="Degrave A."/>
            <person name="Dilmaghani A."/>
            <person name="Duret L."/>
            <person name="Fudal I."/>
            <person name="Goodwin S.B."/>
            <person name="Gout L."/>
            <person name="Glaser N."/>
            <person name="Linglin J."/>
            <person name="Kema G.H.J."/>
            <person name="Lapalu N."/>
            <person name="Lawrence C.B."/>
            <person name="May K."/>
            <person name="Meyer M."/>
            <person name="Ollivier B."/>
            <person name="Poulain J."/>
            <person name="Schoch C.L."/>
            <person name="Simon A."/>
            <person name="Spatafora J.W."/>
            <person name="Stachowiak A."/>
            <person name="Turgeon B.G."/>
            <person name="Tyler B.M."/>
            <person name="Vincent D."/>
            <person name="Weissenbach J."/>
            <person name="Amselem J."/>
            <person name="Quesneville H."/>
            <person name="Oliver R.P."/>
            <person name="Wincker P."/>
            <person name="Balesdent M.-H."/>
            <person name="Howlett B.J."/>
        </authorList>
    </citation>
    <scope>NUCLEOTIDE SEQUENCE [LARGE SCALE GENOMIC DNA]</scope>
    <source>
        <strain evidence="3">JN3 / isolate v23.1.3 / race Av1-4-5-6-7-8</strain>
    </source>
</reference>
<gene>
    <name evidence="2" type="ORF">LEMA_uP086900.1</name>
</gene>
<dbReference type="VEuPathDB" id="FungiDB:LEMA_uP086900.1"/>
<feature type="compositionally biased region" description="Low complexity" evidence="1">
    <location>
        <begin position="15"/>
        <end position="25"/>
    </location>
</feature>
<evidence type="ECO:0000256" key="1">
    <source>
        <dbReference type="SAM" id="MobiDB-lite"/>
    </source>
</evidence>
<name>E5A756_LEPMJ</name>
<organism evidence="2 3">
    <name type="scientific">Leptosphaeria maculans (strain JN3 / isolate v23.1.3 / race Av1-4-5-6-7-8)</name>
    <name type="common">Blackleg fungus</name>
    <name type="synonym">Phoma lingam</name>
    <dbReference type="NCBI Taxonomy" id="985895"/>
    <lineage>
        <taxon>Eukaryota</taxon>
        <taxon>Fungi</taxon>
        <taxon>Dikarya</taxon>
        <taxon>Ascomycota</taxon>
        <taxon>Pezizomycotina</taxon>
        <taxon>Dothideomycetes</taxon>
        <taxon>Pleosporomycetidae</taxon>
        <taxon>Pleosporales</taxon>
        <taxon>Pleosporineae</taxon>
        <taxon>Leptosphaeriaceae</taxon>
        <taxon>Plenodomus</taxon>
        <taxon>Plenodomus lingam/Leptosphaeria maculans species complex</taxon>
    </lineage>
</organism>
<dbReference type="InParanoid" id="E5A756"/>
<protein>
    <submittedName>
        <fullName evidence="2">Uncharacterized protein</fullName>
    </submittedName>
</protein>
<dbReference type="AlphaFoldDB" id="E5A756"/>
<dbReference type="HOGENOM" id="CLU_3087685_0_0_1"/>
<accession>E5A756</accession>
<proteinExistence type="predicted"/>